<accession>A0A085LVW0</accession>
<evidence type="ECO:0000256" key="4">
    <source>
        <dbReference type="ARBA" id="ARBA00023242"/>
    </source>
</evidence>
<protein>
    <recommendedName>
        <fullName evidence="10">Homeobox domain protein</fullName>
    </recommendedName>
</protein>
<dbReference type="GO" id="GO:0000981">
    <property type="term" value="F:DNA-binding transcription factor activity, RNA polymerase II-specific"/>
    <property type="evidence" value="ECO:0007669"/>
    <property type="project" value="InterPro"/>
</dbReference>
<evidence type="ECO:0000256" key="1">
    <source>
        <dbReference type="ARBA" id="ARBA00004123"/>
    </source>
</evidence>
<dbReference type="InterPro" id="IPR000327">
    <property type="entry name" value="POU_dom"/>
</dbReference>
<dbReference type="GO" id="GO:0000978">
    <property type="term" value="F:RNA polymerase II cis-regulatory region sequence-specific DNA binding"/>
    <property type="evidence" value="ECO:0007669"/>
    <property type="project" value="TreeGrafter"/>
</dbReference>
<dbReference type="PROSITE" id="PS51179">
    <property type="entry name" value="POU_3"/>
    <property type="match status" value="1"/>
</dbReference>
<dbReference type="SUPFAM" id="SSF47413">
    <property type="entry name" value="lambda repressor-like DNA-binding domains"/>
    <property type="match status" value="1"/>
</dbReference>
<dbReference type="GO" id="GO:0030154">
    <property type="term" value="P:cell differentiation"/>
    <property type="evidence" value="ECO:0007669"/>
    <property type="project" value="UniProtKB-ARBA"/>
</dbReference>
<evidence type="ECO:0000256" key="5">
    <source>
        <dbReference type="PROSITE-ProRule" id="PRU00108"/>
    </source>
</evidence>
<dbReference type="SUPFAM" id="SSF46689">
    <property type="entry name" value="Homeodomain-like"/>
    <property type="match status" value="1"/>
</dbReference>
<organism evidence="8 9">
    <name type="scientific">Trichuris suis</name>
    <name type="common">pig whipworm</name>
    <dbReference type="NCBI Taxonomy" id="68888"/>
    <lineage>
        <taxon>Eukaryota</taxon>
        <taxon>Metazoa</taxon>
        <taxon>Ecdysozoa</taxon>
        <taxon>Nematoda</taxon>
        <taxon>Enoplea</taxon>
        <taxon>Dorylaimia</taxon>
        <taxon>Trichinellida</taxon>
        <taxon>Trichuridae</taxon>
        <taxon>Trichuris</taxon>
    </lineage>
</organism>
<dbReference type="InterPro" id="IPR009057">
    <property type="entry name" value="Homeodomain-like_sf"/>
</dbReference>
<dbReference type="InterPro" id="IPR010982">
    <property type="entry name" value="Lambda_DNA-bd_dom_sf"/>
</dbReference>
<dbReference type="InterPro" id="IPR050255">
    <property type="entry name" value="POU_domain_TF"/>
</dbReference>
<evidence type="ECO:0000256" key="2">
    <source>
        <dbReference type="ARBA" id="ARBA00023125"/>
    </source>
</evidence>
<keyword evidence="2 5" id="KW-0238">DNA-binding</keyword>
<dbReference type="Gene3D" id="1.10.10.60">
    <property type="entry name" value="Homeodomain-like"/>
    <property type="match status" value="1"/>
</dbReference>
<dbReference type="AlphaFoldDB" id="A0A085LVW0"/>
<evidence type="ECO:0000259" key="6">
    <source>
        <dbReference type="PROSITE" id="PS50071"/>
    </source>
</evidence>
<dbReference type="Proteomes" id="UP000030764">
    <property type="component" value="Unassembled WGS sequence"/>
</dbReference>
<evidence type="ECO:0008006" key="10">
    <source>
        <dbReference type="Google" id="ProtNLM"/>
    </source>
</evidence>
<evidence type="ECO:0000256" key="3">
    <source>
        <dbReference type="ARBA" id="ARBA00023155"/>
    </source>
</evidence>
<dbReference type="SMART" id="SM00389">
    <property type="entry name" value="HOX"/>
    <property type="match status" value="1"/>
</dbReference>
<dbReference type="GO" id="GO:0005634">
    <property type="term" value="C:nucleus"/>
    <property type="evidence" value="ECO:0007669"/>
    <property type="project" value="UniProtKB-SubCell"/>
</dbReference>
<comment type="subcellular location">
    <subcellularLocation>
        <location evidence="1 5">Nucleus</location>
    </subcellularLocation>
</comment>
<proteinExistence type="predicted"/>
<dbReference type="PRINTS" id="PR00028">
    <property type="entry name" value="POUDOMAIN"/>
</dbReference>
<dbReference type="Gene3D" id="1.10.260.40">
    <property type="entry name" value="lambda repressor-like DNA-binding domains"/>
    <property type="match status" value="1"/>
</dbReference>
<feature type="domain" description="POU-specific" evidence="7">
    <location>
        <begin position="204"/>
        <end position="279"/>
    </location>
</feature>
<feature type="non-terminal residue" evidence="8">
    <location>
        <position position="1"/>
    </location>
</feature>
<dbReference type="InterPro" id="IPR013847">
    <property type="entry name" value="POU"/>
</dbReference>
<dbReference type="InterPro" id="IPR001356">
    <property type="entry name" value="HD"/>
</dbReference>
<name>A0A085LVW0_9BILA</name>
<dbReference type="InterPro" id="IPR017970">
    <property type="entry name" value="Homeobox_CS"/>
</dbReference>
<keyword evidence="4 5" id="KW-0539">Nucleus</keyword>
<dbReference type="CDD" id="cd00086">
    <property type="entry name" value="homeodomain"/>
    <property type="match status" value="1"/>
</dbReference>
<keyword evidence="3 5" id="KW-0371">Homeobox</keyword>
<reference evidence="8 9" key="1">
    <citation type="journal article" date="2014" name="Nat. Genet.">
        <title>Genome and transcriptome of the porcine whipworm Trichuris suis.</title>
        <authorList>
            <person name="Jex A.R."/>
            <person name="Nejsum P."/>
            <person name="Schwarz E.M."/>
            <person name="Hu L."/>
            <person name="Young N.D."/>
            <person name="Hall R.S."/>
            <person name="Korhonen P.K."/>
            <person name="Liao S."/>
            <person name="Thamsborg S."/>
            <person name="Xia J."/>
            <person name="Xu P."/>
            <person name="Wang S."/>
            <person name="Scheerlinck J.P."/>
            <person name="Hofmann A."/>
            <person name="Sternberg P.W."/>
            <person name="Wang J."/>
            <person name="Gasser R.B."/>
        </authorList>
    </citation>
    <scope>NUCLEOTIDE SEQUENCE [LARGE SCALE GENOMIC DNA]</scope>
    <source>
        <strain evidence="8">DCEP-RM93M</strain>
    </source>
</reference>
<gene>
    <name evidence="8" type="ORF">M513_10048</name>
</gene>
<keyword evidence="9" id="KW-1185">Reference proteome</keyword>
<feature type="DNA-binding region" description="Homeobox" evidence="5">
    <location>
        <begin position="333"/>
        <end position="375"/>
    </location>
</feature>
<dbReference type="SMART" id="SM00352">
    <property type="entry name" value="POU"/>
    <property type="match status" value="1"/>
</dbReference>
<dbReference type="InterPro" id="IPR008422">
    <property type="entry name" value="KN_HD"/>
</dbReference>
<evidence type="ECO:0000259" key="7">
    <source>
        <dbReference type="PROSITE" id="PS51179"/>
    </source>
</evidence>
<dbReference type="PROSITE" id="PS00027">
    <property type="entry name" value="HOMEOBOX_1"/>
    <property type="match status" value="1"/>
</dbReference>
<evidence type="ECO:0000313" key="8">
    <source>
        <dbReference type="EMBL" id="KFD49106.1"/>
    </source>
</evidence>
<dbReference type="PROSITE" id="PS50071">
    <property type="entry name" value="HOMEOBOX_2"/>
    <property type="match status" value="1"/>
</dbReference>
<feature type="domain" description="Homeobox" evidence="6">
    <location>
        <begin position="331"/>
        <end position="374"/>
    </location>
</feature>
<dbReference type="Pfam" id="PF05920">
    <property type="entry name" value="Homeobox_KN"/>
    <property type="match status" value="1"/>
</dbReference>
<evidence type="ECO:0000313" key="9">
    <source>
        <dbReference type="Proteomes" id="UP000030764"/>
    </source>
</evidence>
<dbReference type="PANTHER" id="PTHR11636">
    <property type="entry name" value="POU DOMAIN"/>
    <property type="match status" value="1"/>
</dbReference>
<dbReference type="Pfam" id="PF00157">
    <property type="entry name" value="Pou"/>
    <property type="match status" value="1"/>
</dbReference>
<dbReference type="EMBL" id="KL363278">
    <property type="protein sequence ID" value="KFD49106.1"/>
    <property type="molecule type" value="Genomic_DNA"/>
</dbReference>
<sequence>YILQYITPVSCSRSVYRQGKPLARIPVASSAFCLASFAQPAMENETTANEANPGVATESPQPGAMEAVVANVSLKRRRNLDSVITSIVNKRLQKKDHNDGMAMPVFIHSPGGDILISCRDSACRCKQADHTKFPLFSHPGARPRFSNCSNVRGQAMCSPVHSTASAKRSTKSRNRYALLSDGTSSAVTKERVPADYSLLSDKQTTSAQLSDMKLFAEYFRRRRFELGYTQKDVAAALAEEYRDIEYTQPSIAKFEHLHFSPSRLHQMKHRLQKWLDEAERTHAVKNMAVSVDSVKNKNGDGEENMLVLSNEASDVHLANYPNLDEAAAERLRLAYSANAYPTVEEINFLSEETGLTTADISHWFSACRRQHKIPDLPQTNAANGEEDDHSDSAAALESARFALL</sequence>